<keyword evidence="11" id="KW-0472">Membrane</keyword>
<dbReference type="SUPFAM" id="SSF110019">
    <property type="entry name" value="ERO1-like"/>
    <property type="match status" value="1"/>
</dbReference>
<keyword evidence="8" id="KW-0274">FAD</keyword>
<evidence type="ECO:0000256" key="1">
    <source>
        <dbReference type="ARBA" id="ARBA00001974"/>
    </source>
</evidence>
<feature type="region of interest" description="Disordered" evidence="18">
    <location>
        <begin position="138"/>
        <end position="167"/>
    </location>
</feature>
<organism evidence="19 20">
    <name type="scientific">Liparis tanakae</name>
    <name type="common">Tanaka's snailfish</name>
    <dbReference type="NCBI Taxonomy" id="230148"/>
    <lineage>
        <taxon>Eukaryota</taxon>
        <taxon>Metazoa</taxon>
        <taxon>Chordata</taxon>
        <taxon>Craniata</taxon>
        <taxon>Vertebrata</taxon>
        <taxon>Euteleostomi</taxon>
        <taxon>Actinopterygii</taxon>
        <taxon>Neopterygii</taxon>
        <taxon>Teleostei</taxon>
        <taxon>Neoteleostei</taxon>
        <taxon>Acanthomorphata</taxon>
        <taxon>Eupercaria</taxon>
        <taxon>Perciformes</taxon>
        <taxon>Cottioidei</taxon>
        <taxon>Cottales</taxon>
        <taxon>Liparidae</taxon>
        <taxon>Liparis</taxon>
    </lineage>
</organism>
<dbReference type="OrthoDB" id="269384at2759"/>
<evidence type="ECO:0000256" key="14">
    <source>
        <dbReference type="ARBA" id="ARBA00023284"/>
    </source>
</evidence>
<dbReference type="GO" id="GO:0015035">
    <property type="term" value="F:protein-disulfide reductase activity"/>
    <property type="evidence" value="ECO:0007669"/>
    <property type="project" value="InterPro"/>
</dbReference>
<dbReference type="AlphaFoldDB" id="A0A4Z2E8A1"/>
<evidence type="ECO:0000256" key="4">
    <source>
        <dbReference type="ARBA" id="ARBA00022448"/>
    </source>
</evidence>
<evidence type="ECO:0000256" key="18">
    <source>
        <dbReference type="SAM" id="MobiDB-lite"/>
    </source>
</evidence>
<protein>
    <recommendedName>
        <fullName evidence="15">ERO1-like protein alpha</fullName>
    </recommendedName>
    <alternativeName>
        <fullName evidence="16">Endoplasmic reticulum oxidoreductase alpha</fullName>
    </alternativeName>
    <alternativeName>
        <fullName evidence="17">Oxidoreductin-1-L-alpha</fullName>
    </alternativeName>
</protein>
<keyword evidence="13" id="KW-0325">Glycoprotein</keyword>
<keyword evidence="14" id="KW-0676">Redox-active center</keyword>
<evidence type="ECO:0000256" key="10">
    <source>
        <dbReference type="ARBA" id="ARBA00023002"/>
    </source>
</evidence>
<keyword evidence="4" id="KW-0813">Transport</keyword>
<evidence type="ECO:0000256" key="7">
    <source>
        <dbReference type="ARBA" id="ARBA00022824"/>
    </source>
</evidence>
<dbReference type="Pfam" id="PF04137">
    <property type="entry name" value="ERO1"/>
    <property type="match status" value="1"/>
</dbReference>
<proteinExistence type="inferred from homology"/>
<evidence type="ECO:0000256" key="15">
    <source>
        <dbReference type="ARBA" id="ARBA00040786"/>
    </source>
</evidence>
<reference evidence="19 20" key="1">
    <citation type="submission" date="2019-03" db="EMBL/GenBank/DDBJ databases">
        <title>First draft genome of Liparis tanakae, snailfish: a comprehensive survey of snailfish specific genes.</title>
        <authorList>
            <person name="Kim W."/>
            <person name="Song I."/>
            <person name="Jeong J.-H."/>
            <person name="Kim D."/>
            <person name="Kim S."/>
            <person name="Ryu S."/>
            <person name="Song J.Y."/>
            <person name="Lee S.K."/>
        </authorList>
    </citation>
    <scope>NUCLEOTIDE SEQUENCE [LARGE SCALE GENOMIC DNA]</scope>
    <source>
        <tissue evidence="19">Muscle</tissue>
    </source>
</reference>
<dbReference type="EMBL" id="SRLO01014242">
    <property type="protein sequence ID" value="TNN24800.1"/>
    <property type="molecule type" value="Genomic_DNA"/>
</dbReference>
<dbReference type="PANTHER" id="PTHR12613">
    <property type="entry name" value="ERO1-RELATED"/>
    <property type="match status" value="1"/>
</dbReference>
<evidence type="ECO:0000313" key="20">
    <source>
        <dbReference type="Proteomes" id="UP000314294"/>
    </source>
</evidence>
<comment type="subcellular location">
    <subcellularLocation>
        <location evidence="2">Endoplasmic reticulum membrane</location>
        <topology evidence="2">Peripheral membrane protein</topology>
        <orientation evidence="2">Lumenal side</orientation>
    </subcellularLocation>
</comment>
<evidence type="ECO:0000256" key="12">
    <source>
        <dbReference type="ARBA" id="ARBA00023157"/>
    </source>
</evidence>
<evidence type="ECO:0000256" key="2">
    <source>
        <dbReference type="ARBA" id="ARBA00004367"/>
    </source>
</evidence>
<feature type="region of interest" description="Disordered" evidence="18">
    <location>
        <begin position="100"/>
        <end position="125"/>
    </location>
</feature>
<evidence type="ECO:0000313" key="19">
    <source>
        <dbReference type="EMBL" id="TNN24800.1"/>
    </source>
</evidence>
<keyword evidence="12" id="KW-1015">Disulfide bond</keyword>
<evidence type="ECO:0000256" key="9">
    <source>
        <dbReference type="ARBA" id="ARBA00022982"/>
    </source>
</evidence>
<dbReference type="InterPro" id="IPR007266">
    <property type="entry name" value="Ero1"/>
</dbReference>
<evidence type="ECO:0000256" key="3">
    <source>
        <dbReference type="ARBA" id="ARBA00008277"/>
    </source>
</evidence>
<dbReference type="Proteomes" id="UP000314294">
    <property type="component" value="Unassembled WGS sequence"/>
</dbReference>
<feature type="compositionally biased region" description="Pro residues" evidence="18">
    <location>
        <begin position="105"/>
        <end position="125"/>
    </location>
</feature>
<evidence type="ECO:0000256" key="8">
    <source>
        <dbReference type="ARBA" id="ARBA00022827"/>
    </source>
</evidence>
<dbReference type="InterPro" id="IPR037192">
    <property type="entry name" value="ERO1-like_sf"/>
</dbReference>
<name>A0A4Z2E8A1_9TELE</name>
<evidence type="ECO:0000256" key="6">
    <source>
        <dbReference type="ARBA" id="ARBA00022729"/>
    </source>
</evidence>
<evidence type="ECO:0000256" key="13">
    <source>
        <dbReference type="ARBA" id="ARBA00023180"/>
    </source>
</evidence>
<keyword evidence="20" id="KW-1185">Reference proteome</keyword>
<sequence>MASRGRSLRELPVRPPDRWFQKRWGHNVSEFRRRFDSALTGGEGAARLRSLYFLFLVELRALAKALPFFQRPEVRLFTGRPEEDRRLKGKLLHVLQLARSVRGPGPGPVPRPVPGPVQGPGPGPVREPVLGPVQGPVLGPVQGPVLGPGPGPVQGPVQGPGPRRNKLHLCRSRSFRSFPLHFDETSLFTGDEKEAGQLKVSRHLTKSRMRVE</sequence>
<comment type="caution">
    <text evidence="19">The sequence shown here is derived from an EMBL/GenBank/DDBJ whole genome shotgun (WGS) entry which is preliminary data.</text>
</comment>
<dbReference type="PANTHER" id="PTHR12613:SF1">
    <property type="entry name" value="ERO1-LIKE PROTEIN ALPHA"/>
    <property type="match status" value="1"/>
</dbReference>
<dbReference type="GO" id="GO:0034975">
    <property type="term" value="P:protein folding in endoplasmic reticulum"/>
    <property type="evidence" value="ECO:0007669"/>
    <property type="project" value="InterPro"/>
</dbReference>
<dbReference type="GO" id="GO:0005789">
    <property type="term" value="C:endoplasmic reticulum membrane"/>
    <property type="evidence" value="ECO:0007669"/>
    <property type="project" value="UniProtKB-SubCell"/>
</dbReference>
<evidence type="ECO:0000256" key="16">
    <source>
        <dbReference type="ARBA" id="ARBA00041899"/>
    </source>
</evidence>
<keyword evidence="7" id="KW-0256">Endoplasmic reticulum</keyword>
<gene>
    <name evidence="19" type="primary">ero1a_1</name>
    <name evidence="19" type="ORF">EYF80_065074</name>
</gene>
<dbReference type="GO" id="GO:0071949">
    <property type="term" value="F:FAD binding"/>
    <property type="evidence" value="ECO:0007669"/>
    <property type="project" value="InterPro"/>
</dbReference>
<evidence type="ECO:0000256" key="5">
    <source>
        <dbReference type="ARBA" id="ARBA00022630"/>
    </source>
</evidence>
<comment type="similarity">
    <text evidence="3">Belongs to the EROs family.</text>
</comment>
<keyword evidence="9" id="KW-0249">Electron transport</keyword>
<keyword evidence="6" id="KW-0732">Signal</keyword>
<comment type="cofactor">
    <cofactor evidence="1">
        <name>FAD</name>
        <dbReference type="ChEBI" id="CHEBI:57692"/>
    </cofactor>
</comment>
<evidence type="ECO:0000256" key="17">
    <source>
        <dbReference type="ARBA" id="ARBA00042500"/>
    </source>
</evidence>
<accession>A0A4Z2E8A1</accession>
<keyword evidence="10" id="KW-0560">Oxidoreductase</keyword>
<evidence type="ECO:0000256" key="11">
    <source>
        <dbReference type="ARBA" id="ARBA00023136"/>
    </source>
</evidence>
<keyword evidence="5" id="KW-0285">Flavoprotein</keyword>
<dbReference type="GO" id="GO:0016972">
    <property type="term" value="F:thiol oxidase activity"/>
    <property type="evidence" value="ECO:0007669"/>
    <property type="project" value="InterPro"/>
</dbReference>